<dbReference type="AlphaFoldDB" id="A0A8J1UTD4"/>
<dbReference type="Gene3D" id="3.40.50.2300">
    <property type="match status" value="2"/>
</dbReference>
<dbReference type="SUPFAM" id="SSF53822">
    <property type="entry name" value="Periplasmic binding protein-like I"/>
    <property type="match status" value="1"/>
</dbReference>
<proteinExistence type="predicted"/>
<sequence length="133" mass="15008">NYKHSTNKDKRLLDLLYKNLLDVDFEGVTGRYFYNKTSGARQKDSYVGIWNTNRTLLEIGYYDTKENNLTMTEPPAVILKSKGGTAPPDSEKEHIVRRRISKASIIALSVFAGVGIVLALICIVYAVIHHEHV</sequence>
<feature type="non-terminal residue" evidence="1">
    <location>
        <position position="1"/>
    </location>
</feature>
<gene>
    <name evidence="1" type="ORF">OFUS_LOCUS5443</name>
</gene>
<name>A0A8J1UTD4_OWEFU</name>
<protein>
    <submittedName>
        <fullName evidence="1">Uncharacterized protein</fullName>
    </submittedName>
</protein>
<keyword evidence="2" id="KW-1185">Reference proteome</keyword>
<evidence type="ECO:0000313" key="2">
    <source>
        <dbReference type="Proteomes" id="UP000749559"/>
    </source>
</evidence>
<accession>A0A8J1UTD4</accession>
<evidence type="ECO:0000313" key="1">
    <source>
        <dbReference type="EMBL" id="CAH1778535.1"/>
    </source>
</evidence>
<organism evidence="1 2">
    <name type="scientific">Owenia fusiformis</name>
    <name type="common">Polychaete worm</name>
    <dbReference type="NCBI Taxonomy" id="6347"/>
    <lineage>
        <taxon>Eukaryota</taxon>
        <taxon>Metazoa</taxon>
        <taxon>Spiralia</taxon>
        <taxon>Lophotrochozoa</taxon>
        <taxon>Annelida</taxon>
        <taxon>Polychaeta</taxon>
        <taxon>Sedentaria</taxon>
        <taxon>Canalipalpata</taxon>
        <taxon>Sabellida</taxon>
        <taxon>Oweniida</taxon>
        <taxon>Oweniidae</taxon>
        <taxon>Owenia</taxon>
    </lineage>
</organism>
<dbReference type="EMBL" id="CAIIXF020000003">
    <property type="protein sequence ID" value="CAH1778535.1"/>
    <property type="molecule type" value="Genomic_DNA"/>
</dbReference>
<reference evidence="1" key="1">
    <citation type="submission" date="2022-03" db="EMBL/GenBank/DDBJ databases">
        <authorList>
            <person name="Martin C."/>
        </authorList>
    </citation>
    <scope>NUCLEOTIDE SEQUENCE</scope>
</reference>
<dbReference type="Proteomes" id="UP000749559">
    <property type="component" value="Unassembled WGS sequence"/>
</dbReference>
<dbReference type="InterPro" id="IPR028082">
    <property type="entry name" value="Peripla_BP_I"/>
</dbReference>
<comment type="caution">
    <text evidence="1">The sequence shown here is derived from an EMBL/GenBank/DDBJ whole genome shotgun (WGS) entry which is preliminary data.</text>
</comment>